<sequence length="99" mass="11737">MTTAEVDVFGLKVFRNRQTSIHVKNYDLERRRLSADATLHRSMLDLKQREALRRIVDTKNRLEVIYIKQRELNQNAAIAEQDRRAAELMTKMAVCIRFF</sequence>
<accession>A0A8S3IXX5</accession>
<evidence type="ECO:0000313" key="1">
    <source>
        <dbReference type="EMBL" id="CAF5209827.1"/>
    </source>
</evidence>
<name>A0A8S3IXX5_9BILA</name>
<gene>
    <name evidence="1" type="ORF">GIL414_LOCUS79396</name>
</gene>
<dbReference type="Proteomes" id="UP000681720">
    <property type="component" value="Unassembled WGS sequence"/>
</dbReference>
<dbReference type="AlphaFoldDB" id="A0A8S3IXX5"/>
<dbReference type="EMBL" id="CAJOBJ010352203">
    <property type="protein sequence ID" value="CAF5209827.1"/>
    <property type="molecule type" value="Genomic_DNA"/>
</dbReference>
<organism evidence="1 2">
    <name type="scientific">Rotaria magnacalcarata</name>
    <dbReference type="NCBI Taxonomy" id="392030"/>
    <lineage>
        <taxon>Eukaryota</taxon>
        <taxon>Metazoa</taxon>
        <taxon>Spiralia</taxon>
        <taxon>Gnathifera</taxon>
        <taxon>Rotifera</taxon>
        <taxon>Eurotatoria</taxon>
        <taxon>Bdelloidea</taxon>
        <taxon>Philodinida</taxon>
        <taxon>Philodinidae</taxon>
        <taxon>Rotaria</taxon>
    </lineage>
</organism>
<comment type="caution">
    <text evidence="1">The sequence shown here is derived from an EMBL/GenBank/DDBJ whole genome shotgun (WGS) entry which is preliminary data.</text>
</comment>
<proteinExistence type="predicted"/>
<protein>
    <submittedName>
        <fullName evidence="1">Uncharacterized protein</fullName>
    </submittedName>
</protein>
<evidence type="ECO:0000313" key="2">
    <source>
        <dbReference type="Proteomes" id="UP000681720"/>
    </source>
</evidence>
<reference evidence="1" key="1">
    <citation type="submission" date="2021-02" db="EMBL/GenBank/DDBJ databases">
        <authorList>
            <person name="Nowell W R."/>
        </authorList>
    </citation>
    <scope>NUCLEOTIDE SEQUENCE</scope>
</reference>